<evidence type="ECO:0000313" key="4">
    <source>
        <dbReference type="EMBL" id="ARQ70125.1"/>
    </source>
</evidence>
<name>A0A1W7CZF5_9ACTN</name>
<dbReference type="InterPro" id="IPR004175">
    <property type="entry name" value="RNA_CPDase"/>
</dbReference>
<feature type="active site" description="Proton donor" evidence="2">
    <location>
        <position position="96"/>
    </location>
</feature>
<evidence type="ECO:0000313" key="5">
    <source>
        <dbReference type="Proteomes" id="UP000194218"/>
    </source>
</evidence>
<dbReference type="InterPro" id="IPR009097">
    <property type="entry name" value="Cyclic_Pdiesterase"/>
</dbReference>
<keyword evidence="5" id="KW-1185">Reference proteome</keyword>
<dbReference type="EMBL" id="CP021121">
    <property type="protein sequence ID" value="ARQ70125.1"/>
    <property type="molecule type" value="Genomic_DNA"/>
</dbReference>
<dbReference type="GO" id="GO:0016874">
    <property type="term" value="F:ligase activity"/>
    <property type="evidence" value="ECO:0007669"/>
    <property type="project" value="UniProtKB-KW"/>
</dbReference>
<dbReference type="Proteomes" id="UP000194218">
    <property type="component" value="Chromosome"/>
</dbReference>
<comment type="catalytic activity">
    <reaction evidence="2">
        <text>a 3'-end 2',3'-cyclophospho-ribonucleotide-RNA + H2O = a 3'-end 2'-phospho-ribonucleotide-RNA + H(+)</text>
        <dbReference type="Rhea" id="RHEA:11828"/>
        <dbReference type="Rhea" id="RHEA-COMP:10464"/>
        <dbReference type="Rhea" id="RHEA-COMP:17353"/>
        <dbReference type="ChEBI" id="CHEBI:15377"/>
        <dbReference type="ChEBI" id="CHEBI:15378"/>
        <dbReference type="ChEBI" id="CHEBI:83064"/>
        <dbReference type="ChEBI" id="CHEBI:173113"/>
        <dbReference type="EC" id="3.1.4.58"/>
    </reaction>
</comment>
<dbReference type="HAMAP" id="MF_01940">
    <property type="entry name" value="RNA_CPDase"/>
    <property type="match status" value="1"/>
</dbReference>
<dbReference type="Gene3D" id="3.90.1140.10">
    <property type="entry name" value="Cyclic phosphodiesterase"/>
    <property type="match status" value="1"/>
</dbReference>
<gene>
    <name evidence="4" type="ORF">CAG99_15865</name>
</gene>
<protein>
    <recommendedName>
        <fullName evidence="2">RNA 2',3'-cyclic phosphodiesterase</fullName>
        <shortName evidence="2">RNA 2',3'-CPDase</shortName>
        <ecNumber evidence="2">3.1.4.58</ecNumber>
    </recommendedName>
</protein>
<dbReference type="GO" id="GO:0004113">
    <property type="term" value="F:2',3'-cyclic-nucleotide 3'-phosphodiesterase activity"/>
    <property type="evidence" value="ECO:0007669"/>
    <property type="project" value="InterPro"/>
</dbReference>
<dbReference type="EC" id="3.1.4.58" evidence="2"/>
<accession>A0A1W7CZF5</accession>
<feature type="short sequence motif" description="HXTX 2" evidence="2">
    <location>
        <begin position="176"/>
        <end position="179"/>
    </location>
</feature>
<feature type="short sequence motif" description="HXTX 1" evidence="2">
    <location>
        <begin position="96"/>
        <end position="99"/>
    </location>
</feature>
<dbReference type="Pfam" id="PF02834">
    <property type="entry name" value="LigT_PEase"/>
    <property type="match status" value="1"/>
</dbReference>
<dbReference type="PANTHER" id="PTHR35561:SF1">
    <property type="entry name" value="RNA 2',3'-CYCLIC PHOSPHODIESTERASE"/>
    <property type="match status" value="1"/>
</dbReference>
<dbReference type="NCBIfam" id="TIGR02258">
    <property type="entry name" value="2_5_ligase"/>
    <property type="match status" value="1"/>
</dbReference>
<dbReference type="PANTHER" id="PTHR35561">
    <property type="entry name" value="RNA 2',3'-CYCLIC PHOSPHODIESTERASE"/>
    <property type="match status" value="1"/>
</dbReference>
<keyword evidence="4" id="KW-0436">Ligase</keyword>
<dbReference type="AlphaFoldDB" id="A0A1W7CZF5"/>
<comment type="function">
    <text evidence="2">Hydrolyzes RNA 2',3'-cyclic phosphodiester to an RNA 2'-phosphomonoester.</text>
</comment>
<evidence type="ECO:0000256" key="1">
    <source>
        <dbReference type="ARBA" id="ARBA00022801"/>
    </source>
</evidence>
<organism evidence="4 5">
    <name type="scientific">Streptomyces marincola</name>
    <dbReference type="NCBI Taxonomy" id="2878388"/>
    <lineage>
        <taxon>Bacteria</taxon>
        <taxon>Bacillati</taxon>
        <taxon>Actinomycetota</taxon>
        <taxon>Actinomycetes</taxon>
        <taxon>Kitasatosporales</taxon>
        <taxon>Streptomycetaceae</taxon>
        <taxon>Streptomyces</taxon>
    </lineage>
</organism>
<keyword evidence="1 2" id="KW-0378">Hydrolase</keyword>
<sequence>MPSTRGSSAVEPCRMRIVRHSGVRRWPPEGCRRPRRVSVRTRKEGARMRLFAAAVPPREAVAELRAAVAAAREPAGRRPAPAEPAGLRWTDPAGWHVTVAYYGEVGEERLPGLHERLAAVAAAREPFVLRLAGGGTFGERVLWAGLAGQTAALHDLAVAAAVAGPAAGGYDAYRPHLTLALAARGAAPGPAVPGPPLGALAAALGGFAGRTWRVGRLVLMRSEADHRYSERAAWPLGVP</sequence>
<feature type="domain" description="Phosphoesterase HXTX" evidence="3">
    <location>
        <begin position="81"/>
        <end position="143"/>
    </location>
</feature>
<evidence type="ECO:0000256" key="2">
    <source>
        <dbReference type="HAMAP-Rule" id="MF_01940"/>
    </source>
</evidence>
<dbReference type="InterPro" id="IPR014051">
    <property type="entry name" value="Phosphoesterase_HXTX"/>
</dbReference>
<dbReference type="KEGG" id="smao:CAG99_15865"/>
<reference evidence="4 5" key="1">
    <citation type="submission" date="2017-05" db="EMBL/GenBank/DDBJ databases">
        <title>Complete genome sequence of Streptomyces sp. SCSIO 03032 revealed the diverse biosynthetic pathways for its bioactive secondary metabolites.</title>
        <authorList>
            <person name="Ma L."/>
            <person name="Zhu Y."/>
            <person name="Zhang W."/>
            <person name="Zhang G."/>
            <person name="Tian X."/>
            <person name="Zhang S."/>
            <person name="Zhang C."/>
        </authorList>
    </citation>
    <scope>NUCLEOTIDE SEQUENCE [LARGE SCALE GENOMIC DNA]</scope>
    <source>
        <strain evidence="4 5">SCSIO 03032</strain>
    </source>
</reference>
<feature type="active site" description="Proton acceptor" evidence="2">
    <location>
        <position position="176"/>
    </location>
</feature>
<dbReference type="GO" id="GO:0008664">
    <property type="term" value="F:RNA 2',3'-cyclic 3'-phosphodiesterase activity"/>
    <property type="evidence" value="ECO:0007669"/>
    <property type="project" value="UniProtKB-EC"/>
</dbReference>
<dbReference type="SUPFAM" id="SSF55144">
    <property type="entry name" value="LigT-like"/>
    <property type="match status" value="1"/>
</dbReference>
<proteinExistence type="inferred from homology"/>
<comment type="similarity">
    <text evidence="2">Belongs to the 2H phosphoesterase superfamily. ThpR family.</text>
</comment>
<evidence type="ECO:0000259" key="3">
    <source>
        <dbReference type="Pfam" id="PF02834"/>
    </source>
</evidence>